<dbReference type="EMBL" id="ON529852">
    <property type="protein sequence ID" value="USN14211.1"/>
    <property type="molecule type" value="Genomic_DNA"/>
</dbReference>
<evidence type="ECO:0000256" key="1">
    <source>
        <dbReference type="ARBA" id="ARBA00022705"/>
    </source>
</evidence>
<dbReference type="Gene3D" id="3.30.70.370">
    <property type="match status" value="2"/>
</dbReference>
<dbReference type="Gene3D" id="3.30.420.10">
    <property type="entry name" value="Ribonuclease H-like superfamily/Ribonuclease H"/>
    <property type="match status" value="1"/>
</dbReference>
<dbReference type="GO" id="GO:0006302">
    <property type="term" value="P:double-strand break repair"/>
    <property type="evidence" value="ECO:0007669"/>
    <property type="project" value="TreeGrafter"/>
</dbReference>
<name>A0A9E7MR58_9CAUD</name>
<evidence type="ECO:0000313" key="5">
    <source>
        <dbReference type="Proteomes" id="UP001056685"/>
    </source>
</evidence>
<dbReference type="PANTHER" id="PTHR10133:SF27">
    <property type="entry name" value="DNA POLYMERASE NU"/>
    <property type="match status" value="1"/>
</dbReference>
<evidence type="ECO:0000259" key="3">
    <source>
        <dbReference type="SMART" id="SM00482"/>
    </source>
</evidence>
<dbReference type="Gene3D" id="1.20.1060.10">
    <property type="entry name" value="Taq DNA Polymerase, Chain T, domain 4"/>
    <property type="match status" value="1"/>
</dbReference>
<protein>
    <submittedName>
        <fullName evidence="4">DNA polymerase</fullName>
    </submittedName>
</protein>
<dbReference type="SUPFAM" id="SSF56672">
    <property type="entry name" value="DNA/RNA polymerases"/>
    <property type="match status" value="1"/>
</dbReference>
<proteinExistence type="predicted"/>
<dbReference type="InterPro" id="IPR036397">
    <property type="entry name" value="RNaseH_sf"/>
</dbReference>
<dbReference type="PANTHER" id="PTHR10133">
    <property type="entry name" value="DNA POLYMERASE I"/>
    <property type="match status" value="1"/>
</dbReference>
<reference evidence="4" key="1">
    <citation type="submission" date="2022-05" db="EMBL/GenBank/DDBJ databases">
        <authorList>
            <person name="Friedrich I."/>
            <person name="Poehlein A."/>
            <person name="Schneider D."/>
            <person name="Hertel R."/>
            <person name="Daniel R."/>
        </authorList>
    </citation>
    <scope>NUCLEOTIDE SEQUENCE</scope>
</reference>
<gene>
    <name evidence="4" type="ORF">KABACHOK_03780</name>
</gene>
<evidence type="ECO:0000313" key="4">
    <source>
        <dbReference type="EMBL" id="USN14211.1"/>
    </source>
</evidence>
<sequence>MQLPPGKQYLFDIETTGLLPYLTAHKGDDVKSRIHILAIRDLTTRQTHVFRKNKRTDQIARGVAMLAEADLLVGHNIVGFDIPAIELLYPQFQCNALVRDTMVLSRIFYADEKERDFRRFKRDEIEGAQIGRHGLEAWGQRLGFPKGDYAKTQQAYYKSLYPDYPKEELIRLVWSEWNQEMEDYCVQDLNVNEALWRLMEADPRRHSEQSITLEHRVHALMEEVTNNGFPFDMEAARALEAELREVVDEKQRKAIAHFGEWWVPSKWKTVGKEYTVEMLDPETGKPLLDDDGKIKKTKIAYKPRTEHGEDLGRSNWGDITVPKKTMKFKPGSGKPDRMEGCAYCPVELKEFNPGSRPQIIERLEKVYGWDHDDRDKTEAGGIAVNDEILRDLAQTIPICDELAELFYYNKRLGQLVDGKNGWIGKALERGDGRIHPTFNVGGTVTNRASHANPNIAQVPRVVFKKLKQWLEPGVGIDFQQGKIIYGYWVDGPDDKQVFEHRADLTPLLDPLTGKQLEGNPAKAKMKDGSALDVIVRDGLNGYLNEAGEFVRVEAIDGRDGWYLLDEGQKILTKKQMLKGRPGDHGWNCRDLFIVPKGWILMGSDQKGIELRALGHFMAEFDDGVYGRLVVESDPHDLHTAALELNNRDTAKTFIYALIYGAQDFKLGTVIDPALALRPTEAKKVGAEMRRRLMTRIPALGMVVKNIQKQAKSGMLDAMDGRRLFVRAQHAALNTLLQGAGATIAKQWCVNFHEYCLEDGLKHGWDGDFAIVAWIHDELQVAVRDDARIMAICEKNIRDAAYDAGAGFGFRLPVDVDTKFGRRWSETH</sequence>
<dbReference type="InterPro" id="IPR002298">
    <property type="entry name" value="DNA_polymerase_A"/>
</dbReference>
<dbReference type="GO" id="GO:0006261">
    <property type="term" value="P:DNA-templated DNA replication"/>
    <property type="evidence" value="ECO:0007669"/>
    <property type="project" value="InterPro"/>
</dbReference>
<dbReference type="Proteomes" id="UP001056685">
    <property type="component" value="Segment"/>
</dbReference>
<dbReference type="SUPFAM" id="SSF53098">
    <property type="entry name" value="Ribonuclease H-like"/>
    <property type="match status" value="1"/>
</dbReference>
<dbReference type="InterPro" id="IPR012337">
    <property type="entry name" value="RNaseH-like_sf"/>
</dbReference>
<keyword evidence="2" id="KW-1194">Viral DNA replication</keyword>
<feature type="domain" description="DNA-directed DNA polymerase family A palm" evidence="3">
    <location>
        <begin position="585"/>
        <end position="786"/>
    </location>
</feature>
<keyword evidence="1" id="KW-0235">DNA replication</keyword>
<dbReference type="InterPro" id="IPR001098">
    <property type="entry name" value="DNA-dir_DNA_pol_A_palm_dom"/>
</dbReference>
<organism evidence="4 5">
    <name type="scientific">Brevundimonas phage vB_BpoS-Kabachok</name>
    <dbReference type="NCBI Taxonomy" id="2948600"/>
    <lineage>
        <taxon>Viruses</taxon>
        <taxon>Duplodnaviria</taxon>
        <taxon>Heunggongvirae</taxon>
        <taxon>Uroviricota</taxon>
        <taxon>Caudoviricetes</taxon>
        <taxon>Jeanschmidtviridae</taxon>
        <taxon>Marchewkavirus</taxon>
        <taxon>Marchewkavirus kabachok</taxon>
    </lineage>
</organism>
<accession>A0A9E7MR58</accession>
<keyword evidence="5" id="KW-1185">Reference proteome</keyword>
<dbReference type="SMART" id="SM00482">
    <property type="entry name" value="POLAc"/>
    <property type="match status" value="1"/>
</dbReference>
<evidence type="ECO:0000256" key="2">
    <source>
        <dbReference type="ARBA" id="ARBA00023109"/>
    </source>
</evidence>
<dbReference type="Pfam" id="PF00476">
    <property type="entry name" value="DNA_pol_A"/>
    <property type="match status" value="2"/>
</dbReference>
<dbReference type="GO" id="GO:0003677">
    <property type="term" value="F:DNA binding"/>
    <property type="evidence" value="ECO:0007669"/>
    <property type="project" value="InterPro"/>
</dbReference>
<dbReference type="GO" id="GO:0003887">
    <property type="term" value="F:DNA-directed DNA polymerase activity"/>
    <property type="evidence" value="ECO:0007669"/>
    <property type="project" value="InterPro"/>
</dbReference>
<dbReference type="GO" id="GO:0039693">
    <property type="term" value="P:viral DNA genome replication"/>
    <property type="evidence" value="ECO:0007669"/>
    <property type="project" value="UniProtKB-KW"/>
</dbReference>
<dbReference type="InterPro" id="IPR043502">
    <property type="entry name" value="DNA/RNA_pol_sf"/>
</dbReference>